<dbReference type="Pfam" id="PF12724">
    <property type="entry name" value="Flavodoxin_5"/>
    <property type="match status" value="1"/>
</dbReference>
<gene>
    <name evidence="2" type="ORF">A2W05_10590</name>
</gene>
<dbReference type="AlphaFoldDB" id="A0A1F7RV15"/>
<feature type="domain" description="Flavodoxin-like" evidence="1">
    <location>
        <begin position="4"/>
        <end position="157"/>
    </location>
</feature>
<dbReference type="PROSITE" id="PS00201">
    <property type="entry name" value="FLAVODOXIN"/>
    <property type="match status" value="1"/>
</dbReference>
<accession>A0A1F7RV15</accession>
<proteinExistence type="predicted"/>
<name>A0A1F7RV15_9BACT</name>
<dbReference type="EMBL" id="MGDE01000146">
    <property type="protein sequence ID" value="OGL45220.1"/>
    <property type="molecule type" value="Genomic_DNA"/>
</dbReference>
<evidence type="ECO:0000313" key="2">
    <source>
        <dbReference type="EMBL" id="OGL45220.1"/>
    </source>
</evidence>
<dbReference type="Proteomes" id="UP000178797">
    <property type="component" value="Unassembled WGS sequence"/>
</dbReference>
<reference evidence="2 3" key="1">
    <citation type="journal article" date="2016" name="Nat. Commun.">
        <title>Thousands of microbial genomes shed light on interconnected biogeochemical processes in an aquifer system.</title>
        <authorList>
            <person name="Anantharaman K."/>
            <person name="Brown C.T."/>
            <person name="Hug L.A."/>
            <person name="Sharon I."/>
            <person name="Castelle C.J."/>
            <person name="Probst A.J."/>
            <person name="Thomas B.C."/>
            <person name="Singh A."/>
            <person name="Wilkins M.J."/>
            <person name="Karaoz U."/>
            <person name="Brodie E.L."/>
            <person name="Williams K.H."/>
            <person name="Hubbard S.S."/>
            <person name="Banfield J.F."/>
        </authorList>
    </citation>
    <scope>NUCLEOTIDE SEQUENCE [LARGE SCALE GENOMIC DNA]</scope>
</reference>
<organism evidence="2 3">
    <name type="scientific">Candidatus Schekmanbacteria bacterium RBG_16_38_10</name>
    <dbReference type="NCBI Taxonomy" id="1817879"/>
    <lineage>
        <taxon>Bacteria</taxon>
        <taxon>Candidatus Schekmaniibacteriota</taxon>
    </lineage>
</organism>
<dbReference type="InterPro" id="IPR001226">
    <property type="entry name" value="Flavodoxin_CS"/>
</dbReference>
<dbReference type="GO" id="GO:0016020">
    <property type="term" value="C:membrane"/>
    <property type="evidence" value="ECO:0007669"/>
    <property type="project" value="TreeGrafter"/>
</dbReference>
<evidence type="ECO:0000259" key="1">
    <source>
        <dbReference type="PROSITE" id="PS50902"/>
    </source>
</evidence>
<dbReference type="GO" id="GO:0009055">
    <property type="term" value="F:electron transfer activity"/>
    <property type="evidence" value="ECO:0007669"/>
    <property type="project" value="InterPro"/>
</dbReference>
<dbReference type="GO" id="GO:0003955">
    <property type="term" value="F:NAD(P)H dehydrogenase (quinone) activity"/>
    <property type="evidence" value="ECO:0007669"/>
    <property type="project" value="TreeGrafter"/>
</dbReference>
<comment type="caution">
    <text evidence="2">The sequence shown here is derived from an EMBL/GenBank/DDBJ whole genome shotgun (WGS) entry which is preliminary data.</text>
</comment>
<dbReference type="InterPro" id="IPR026816">
    <property type="entry name" value="Flavodoxin_dom"/>
</dbReference>
<sequence>MANILILYHSKGGSTRKMAEAVGEGVDSEGVKKDIKRVTEISVDDLPNYDGVIIGSPNYFGTMAAEVKDFIDKSVKYFKKLEGKVGGAFTSTGMVGGGGETTLMDIIKVLLVHGFIVQGEPNGGHFGPVAIGTPDENVLKQCRMLGAKVARLAKRFK</sequence>
<dbReference type="InterPro" id="IPR008254">
    <property type="entry name" value="Flavodoxin/NO_synth"/>
</dbReference>
<dbReference type="SUPFAM" id="SSF52218">
    <property type="entry name" value="Flavoproteins"/>
    <property type="match status" value="1"/>
</dbReference>
<evidence type="ECO:0000313" key="3">
    <source>
        <dbReference type="Proteomes" id="UP000178797"/>
    </source>
</evidence>
<dbReference type="PANTHER" id="PTHR30546:SF57">
    <property type="entry name" value="FLAVODOXIN FAMILY PROTEIN"/>
    <property type="match status" value="1"/>
</dbReference>
<protein>
    <submittedName>
        <fullName evidence="2">Flavodoxin</fullName>
    </submittedName>
</protein>
<dbReference type="Gene3D" id="3.40.50.360">
    <property type="match status" value="1"/>
</dbReference>
<dbReference type="GO" id="GO:0010181">
    <property type="term" value="F:FMN binding"/>
    <property type="evidence" value="ECO:0007669"/>
    <property type="project" value="InterPro"/>
</dbReference>
<dbReference type="InterPro" id="IPR029039">
    <property type="entry name" value="Flavoprotein-like_sf"/>
</dbReference>
<dbReference type="PROSITE" id="PS50902">
    <property type="entry name" value="FLAVODOXIN_LIKE"/>
    <property type="match status" value="1"/>
</dbReference>
<dbReference type="PANTHER" id="PTHR30546">
    <property type="entry name" value="FLAVODOXIN-RELATED PROTEIN WRBA-RELATED"/>
    <property type="match status" value="1"/>
</dbReference>